<reference evidence="1 2" key="1">
    <citation type="journal article" date="2018" name="BMC Genomics">
        <title>Whole genome sequencing and function prediction of 133 gut anaerobes isolated from chicken caecum in pure cultures.</title>
        <authorList>
            <person name="Medvecky M."/>
            <person name="Cejkova D."/>
            <person name="Polansky O."/>
            <person name="Karasova D."/>
            <person name="Kubasova T."/>
            <person name="Cizek A."/>
            <person name="Rychlik I."/>
        </authorList>
    </citation>
    <scope>NUCLEOTIDE SEQUENCE [LARGE SCALE GENOMIC DNA]</scope>
    <source>
        <strain evidence="1 2">An13</strain>
    </source>
</reference>
<sequence>MLKYAKSIPFNMIHVCIDEYDHFQMKGYAYNNTIESPIEFFDIHEIILRFEEVFNKNGNPLSSHLSRSFMKQEAVGRYQNKPEVLCDWETIAKKRGKITDFDIVVQSRRQATWQGSLFFDGQEIVFQDVLEMIKIIDKKMNELLKKS</sequence>
<dbReference type="AlphaFoldDB" id="A0A1Y4SU19"/>
<gene>
    <name evidence="1" type="ORF">B5E75_10410</name>
</gene>
<dbReference type="RefSeq" id="WP_087358979.1">
    <property type="nucleotide sequence ID" value="NZ_JACJKO010000009.1"/>
</dbReference>
<name>A0A1Y4SU19_9FIRM</name>
<dbReference type="Proteomes" id="UP000195305">
    <property type="component" value="Unassembled WGS sequence"/>
</dbReference>
<organism evidence="1 2">
    <name type="scientific">Massilimicrobiota timonensis</name>
    <dbReference type="NCBI Taxonomy" id="1776392"/>
    <lineage>
        <taxon>Bacteria</taxon>
        <taxon>Bacillati</taxon>
        <taxon>Bacillota</taxon>
        <taxon>Erysipelotrichia</taxon>
        <taxon>Erysipelotrichales</taxon>
        <taxon>Erysipelotrichaceae</taxon>
        <taxon>Massilimicrobiota</taxon>
    </lineage>
</organism>
<evidence type="ECO:0000313" key="2">
    <source>
        <dbReference type="Proteomes" id="UP000195305"/>
    </source>
</evidence>
<comment type="caution">
    <text evidence="1">The sequence shown here is derived from an EMBL/GenBank/DDBJ whole genome shotgun (WGS) entry which is preliminary data.</text>
</comment>
<dbReference type="OrthoDB" id="2086691at2"/>
<accession>A0A1Y4SU19</accession>
<keyword evidence="2" id="KW-1185">Reference proteome</keyword>
<dbReference type="EMBL" id="NFLJ01000031">
    <property type="protein sequence ID" value="OUQ33398.1"/>
    <property type="molecule type" value="Genomic_DNA"/>
</dbReference>
<protein>
    <submittedName>
        <fullName evidence="1">Uncharacterized protein</fullName>
    </submittedName>
</protein>
<evidence type="ECO:0000313" key="1">
    <source>
        <dbReference type="EMBL" id="OUQ33398.1"/>
    </source>
</evidence>
<proteinExistence type="predicted"/>